<comment type="caution">
    <text evidence="2">The sequence shown here is derived from an EMBL/GenBank/DDBJ whole genome shotgun (WGS) entry which is preliminary data.</text>
</comment>
<gene>
    <name evidence="2" type="ORF">ACFFGN_08350</name>
</gene>
<accession>A0ABV6QHS1</accession>
<sequence length="45" mass="4436">MAAATARDNAGGPGVPGASWRASNVTFPTMNGDKVAQLSASTEDG</sequence>
<organism evidence="2 3">
    <name type="scientific">Kribbella deserti</name>
    <dbReference type="NCBI Taxonomy" id="1926257"/>
    <lineage>
        <taxon>Bacteria</taxon>
        <taxon>Bacillati</taxon>
        <taxon>Actinomycetota</taxon>
        <taxon>Actinomycetes</taxon>
        <taxon>Propionibacteriales</taxon>
        <taxon>Kribbellaceae</taxon>
        <taxon>Kribbella</taxon>
    </lineage>
</organism>
<dbReference type="EMBL" id="JBHLTC010000009">
    <property type="protein sequence ID" value="MFC0624070.1"/>
    <property type="molecule type" value="Genomic_DNA"/>
</dbReference>
<evidence type="ECO:0000313" key="2">
    <source>
        <dbReference type="EMBL" id="MFC0624070.1"/>
    </source>
</evidence>
<feature type="region of interest" description="Disordered" evidence="1">
    <location>
        <begin position="1"/>
        <end position="31"/>
    </location>
</feature>
<dbReference type="Proteomes" id="UP001589890">
    <property type="component" value="Unassembled WGS sequence"/>
</dbReference>
<keyword evidence="3" id="KW-1185">Reference proteome</keyword>
<protein>
    <submittedName>
        <fullName evidence="2">Uncharacterized protein</fullName>
    </submittedName>
</protein>
<evidence type="ECO:0000256" key="1">
    <source>
        <dbReference type="SAM" id="MobiDB-lite"/>
    </source>
</evidence>
<dbReference type="RefSeq" id="WP_380044828.1">
    <property type="nucleotide sequence ID" value="NZ_JBHLTC010000009.1"/>
</dbReference>
<name>A0ABV6QHS1_9ACTN</name>
<evidence type="ECO:0000313" key="3">
    <source>
        <dbReference type="Proteomes" id="UP001589890"/>
    </source>
</evidence>
<reference evidence="2 3" key="1">
    <citation type="submission" date="2024-09" db="EMBL/GenBank/DDBJ databases">
        <authorList>
            <person name="Sun Q."/>
            <person name="Mori K."/>
        </authorList>
    </citation>
    <scope>NUCLEOTIDE SEQUENCE [LARGE SCALE GENOMIC DNA]</scope>
    <source>
        <strain evidence="2 3">CGMCC 1.15906</strain>
    </source>
</reference>
<proteinExistence type="predicted"/>